<accession>A0A426XQS8</accession>
<evidence type="ECO:0000313" key="2">
    <source>
        <dbReference type="Proteomes" id="UP000287651"/>
    </source>
</evidence>
<comment type="caution">
    <text evidence="1">The sequence shown here is derived from an EMBL/GenBank/DDBJ whole genome shotgun (WGS) entry which is preliminary data.</text>
</comment>
<sequence>MFVFLIVECDYVESSDFENCSNSWCNSGQAPFEASGIHWMYEIWSSPCSKVSMFFHMTVFCDRQYANEDVSLGSWFIGLDVEHIDDRRLCCGTPPAIIYDRLMHRCYLYADCEWKAQAGNICVASFDWSCSGICNSAERIKEVHRRCGEGKNALLNAVF</sequence>
<name>A0A426XQS8_ENSVE</name>
<evidence type="ECO:0000313" key="1">
    <source>
        <dbReference type="EMBL" id="RRT41847.1"/>
    </source>
</evidence>
<gene>
    <name evidence="1" type="ORF">B296_00045505</name>
</gene>
<proteinExistence type="predicted"/>
<protein>
    <submittedName>
        <fullName evidence="1">Uncharacterized protein</fullName>
    </submittedName>
</protein>
<reference evidence="1 2" key="1">
    <citation type="journal article" date="2014" name="Agronomy (Basel)">
        <title>A Draft Genome Sequence for Ensete ventricosum, the Drought-Tolerant Tree Against Hunger.</title>
        <authorList>
            <person name="Harrison J."/>
            <person name="Moore K.A."/>
            <person name="Paszkiewicz K."/>
            <person name="Jones T."/>
            <person name="Grant M."/>
            <person name="Ambacheew D."/>
            <person name="Muzemil S."/>
            <person name="Studholme D.J."/>
        </authorList>
    </citation>
    <scope>NUCLEOTIDE SEQUENCE [LARGE SCALE GENOMIC DNA]</scope>
</reference>
<organism evidence="1 2">
    <name type="scientific">Ensete ventricosum</name>
    <name type="common">Abyssinian banana</name>
    <name type="synonym">Musa ensete</name>
    <dbReference type="NCBI Taxonomy" id="4639"/>
    <lineage>
        <taxon>Eukaryota</taxon>
        <taxon>Viridiplantae</taxon>
        <taxon>Streptophyta</taxon>
        <taxon>Embryophyta</taxon>
        <taxon>Tracheophyta</taxon>
        <taxon>Spermatophyta</taxon>
        <taxon>Magnoliopsida</taxon>
        <taxon>Liliopsida</taxon>
        <taxon>Zingiberales</taxon>
        <taxon>Musaceae</taxon>
        <taxon>Ensete</taxon>
    </lineage>
</organism>
<dbReference type="EMBL" id="AMZH03018247">
    <property type="protein sequence ID" value="RRT41847.1"/>
    <property type="molecule type" value="Genomic_DNA"/>
</dbReference>
<dbReference type="Proteomes" id="UP000287651">
    <property type="component" value="Unassembled WGS sequence"/>
</dbReference>
<dbReference type="AlphaFoldDB" id="A0A426XQS8"/>
<dbReference type="UniPathway" id="UPA00378"/>